<dbReference type="Gene3D" id="3.30.310.10">
    <property type="entry name" value="TATA-Binding Protein"/>
    <property type="match status" value="1"/>
</dbReference>
<dbReference type="Pfam" id="PF08752">
    <property type="entry name" value="COP-gamma_platf"/>
    <property type="match status" value="1"/>
</dbReference>
<name>A0A7J7JPQ3_BUGNE</name>
<evidence type="ECO:0000256" key="8">
    <source>
        <dbReference type="ARBA" id="ARBA00023034"/>
    </source>
</evidence>
<dbReference type="InterPro" id="IPR017106">
    <property type="entry name" value="Coatomer_gsu"/>
</dbReference>
<dbReference type="InterPro" id="IPR009028">
    <property type="entry name" value="Coatomer/calthrin_app_sub_C"/>
</dbReference>
<dbReference type="OrthoDB" id="1074925at2759"/>
<dbReference type="InterPro" id="IPR002553">
    <property type="entry name" value="Clathrin/coatomer_adapt-like_N"/>
</dbReference>
<evidence type="ECO:0000256" key="11">
    <source>
        <dbReference type="PIRNR" id="PIRNR037093"/>
    </source>
</evidence>
<dbReference type="InterPro" id="IPR013041">
    <property type="entry name" value="Clathrin_app_Ig-like_sf"/>
</dbReference>
<dbReference type="Pfam" id="PF16381">
    <property type="entry name" value="Coatomer_g_Cpla"/>
    <property type="match status" value="1"/>
</dbReference>
<feature type="domain" description="Clathrin/coatomer adaptor adaptin-like N-terminal" evidence="13">
    <location>
        <begin position="1"/>
        <end position="466"/>
    </location>
</feature>
<keyword evidence="10 11" id="KW-0968">Cytoplasmic vesicle</keyword>
<sequence length="804" mass="89021">MTKLFQCKDVTLRRMVYLVIKDMAEIAEDVIIVTSSLTKDMTGKEDQFRGPAIRALCKITDTGMLQSIERYMKQAIVDKVHPVASAALVSSLHLCKTSMDVTKRWVNEAQEAVNADNVMVQYHALGLLYHIRKHDKLAVTKLVQKFTRGQLKSPYAMCLLIRIAAKLIEEEDLGSDSPMFDLIESCLRHKSEIVIYEAAHAIVSMKHTSGKELAPAVSVLQLFCSSPKPTLRFAAVKTLNKVAMKHPSAVIACNLDLENLITDTNRSIATLAITTLLKTGSESSVDRLMKQISSFMSEISDEFKIVVVQAIQALCQKYPRKHGVMMQFLATMLREEGGFEYKKAIVNTIIAIVDENGEGKEPGLSHLCEFIEDCEHTVLATRILHLLGREGPRTKQPSKYIRFIYNRVILESANVRAAAVTALAKFGAHCEELLDSTIVLLQRCCMDTDDEVRDRATLYLTILQQKQASLNSQYILNGLQVSVVGLERALQNYTLDLSPSKPFDIKTVPIDTQPMAEQRPSTAPGGLGTHGESPRDKKMGTTQDVYAEQLSAIPQIAKLGTVFKSSPPMELTESETEYVVRCVKHVFPQHIVFQFDCTNTLNDQILENAYVQMESSEEFNVVATIPAEKLIFNTASTTYTIVELPEGWGAAGTFACLLKYVVKDCDPATGEADDEGYDDEYALEDVDIAVADYMQKVSLANFAAAWEELGPTYELEDTFALSHMTSLEEAVKEIIKFLGMAPCERSDKIPEEKSSHQLLLAGVFTGGHKTLVRAKLALSDGVTMQLTVRSTESATSEIVVSAIG</sequence>
<dbReference type="GO" id="GO:0005783">
    <property type="term" value="C:endoplasmic reticulum"/>
    <property type="evidence" value="ECO:0007669"/>
    <property type="project" value="TreeGrafter"/>
</dbReference>
<evidence type="ECO:0000256" key="9">
    <source>
        <dbReference type="ARBA" id="ARBA00023136"/>
    </source>
</evidence>
<dbReference type="GO" id="GO:0009306">
    <property type="term" value="P:protein secretion"/>
    <property type="evidence" value="ECO:0007669"/>
    <property type="project" value="TreeGrafter"/>
</dbReference>
<keyword evidence="7 11" id="KW-0653">Protein transport</keyword>
<evidence type="ECO:0000313" key="16">
    <source>
        <dbReference type="EMBL" id="KAF6027661.1"/>
    </source>
</evidence>
<keyword evidence="5" id="KW-0677">Repeat</keyword>
<dbReference type="InterPro" id="IPR013040">
    <property type="entry name" value="Coatomer_gsu_app_Ig-like_dom"/>
</dbReference>
<dbReference type="GO" id="GO:0006888">
    <property type="term" value="P:endoplasmic reticulum to Golgi vesicle-mediated transport"/>
    <property type="evidence" value="ECO:0007669"/>
    <property type="project" value="TreeGrafter"/>
</dbReference>
<dbReference type="FunFam" id="2.60.40.1480:FF:000001">
    <property type="entry name" value="Coatomer subunit gamma"/>
    <property type="match status" value="1"/>
</dbReference>
<dbReference type="GO" id="GO:0000139">
    <property type="term" value="C:Golgi membrane"/>
    <property type="evidence" value="ECO:0007669"/>
    <property type="project" value="UniProtKB-SubCell"/>
</dbReference>
<protein>
    <recommendedName>
        <fullName evidence="11">Coatomer subunit gamma</fullName>
    </recommendedName>
</protein>
<gene>
    <name evidence="16" type="ORF">EB796_014029</name>
</gene>
<dbReference type="FunFam" id="3.30.310.10:FF:000006">
    <property type="entry name" value="Coatomer subunit gamma"/>
    <property type="match status" value="1"/>
</dbReference>
<dbReference type="SUPFAM" id="SSF49348">
    <property type="entry name" value="Clathrin adaptor appendage domain"/>
    <property type="match status" value="1"/>
</dbReference>
<evidence type="ECO:0000256" key="6">
    <source>
        <dbReference type="ARBA" id="ARBA00022892"/>
    </source>
</evidence>
<feature type="domain" description="Coatomer subunit gamma C-terminal" evidence="15">
    <location>
        <begin position="691"/>
        <end position="803"/>
    </location>
</feature>
<keyword evidence="6 11" id="KW-0931">ER-Golgi transport</keyword>
<evidence type="ECO:0000313" key="17">
    <source>
        <dbReference type="Proteomes" id="UP000593567"/>
    </source>
</evidence>
<evidence type="ECO:0000259" key="14">
    <source>
        <dbReference type="Pfam" id="PF08752"/>
    </source>
</evidence>
<dbReference type="GO" id="GO:0072384">
    <property type="term" value="P:organelle transport along microtubule"/>
    <property type="evidence" value="ECO:0007669"/>
    <property type="project" value="TreeGrafter"/>
</dbReference>
<comment type="subunit">
    <text evidence="11">Oligomeric complex.</text>
</comment>
<comment type="function">
    <text evidence="11">The coatomer is a cytosolic protein complex that binds to dilysine motifs and reversibly associates with Golgi non-clathrin-coated vesicles, which further mediate biosynthetic protein transport from the ER, via the Golgi up to the trans Golgi network. Coatomer complex is required for budding from Golgi membranes, and is essential for the retrograde Golgi-to-ER transport of dilysine-tagged proteins.</text>
</comment>
<keyword evidence="9 11" id="KW-0472">Membrane</keyword>
<keyword evidence="4 11" id="KW-0963">Cytoplasm</keyword>
<evidence type="ECO:0000256" key="2">
    <source>
        <dbReference type="ARBA" id="ARBA00010720"/>
    </source>
</evidence>
<organism evidence="16 17">
    <name type="scientific">Bugula neritina</name>
    <name type="common">Brown bryozoan</name>
    <name type="synonym">Sertularia neritina</name>
    <dbReference type="NCBI Taxonomy" id="10212"/>
    <lineage>
        <taxon>Eukaryota</taxon>
        <taxon>Metazoa</taxon>
        <taxon>Spiralia</taxon>
        <taxon>Lophotrochozoa</taxon>
        <taxon>Bryozoa</taxon>
        <taxon>Gymnolaemata</taxon>
        <taxon>Cheilostomatida</taxon>
        <taxon>Flustrina</taxon>
        <taxon>Buguloidea</taxon>
        <taxon>Bugulidae</taxon>
        <taxon>Bugula</taxon>
    </lineage>
</organism>
<comment type="subcellular location">
    <subcellularLocation>
        <location evidence="11">Cytoplasm</location>
    </subcellularLocation>
    <subcellularLocation>
        <location evidence="1 11">Golgi apparatus membrane</location>
        <topology evidence="1 11">Peripheral membrane protein</topology>
        <orientation evidence="1 11">Cytoplasmic side</orientation>
    </subcellularLocation>
    <subcellularLocation>
        <location evidence="11">Cytoplasmic vesicle</location>
        <location evidence="11">COPI-coated vesicle membrane</location>
        <topology evidence="11">Peripheral membrane protein</topology>
        <orientation evidence="11">Cytoplasmic side</orientation>
    </subcellularLocation>
</comment>
<evidence type="ECO:0000256" key="1">
    <source>
        <dbReference type="ARBA" id="ARBA00004255"/>
    </source>
</evidence>
<dbReference type="GO" id="GO:0030126">
    <property type="term" value="C:COPI vesicle coat"/>
    <property type="evidence" value="ECO:0007669"/>
    <property type="project" value="InterPro"/>
</dbReference>
<evidence type="ECO:0000256" key="10">
    <source>
        <dbReference type="ARBA" id="ARBA00023329"/>
    </source>
</evidence>
<dbReference type="GO" id="GO:0006891">
    <property type="term" value="P:intra-Golgi vesicle-mediated transport"/>
    <property type="evidence" value="ECO:0007669"/>
    <property type="project" value="TreeGrafter"/>
</dbReference>
<comment type="caution">
    <text evidence="16">The sequence shown here is derived from an EMBL/GenBank/DDBJ whole genome shotgun (WGS) entry which is preliminary data.</text>
</comment>
<evidence type="ECO:0000259" key="15">
    <source>
        <dbReference type="Pfam" id="PF16381"/>
    </source>
</evidence>
<dbReference type="InterPro" id="IPR037067">
    <property type="entry name" value="Coatomer_gsu_app_sf"/>
</dbReference>
<keyword evidence="17" id="KW-1185">Reference proteome</keyword>
<evidence type="ECO:0000256" key="4">
    <source>
        <dbReference type="ARBA" id="ARBA00022490"/>
    </source>
</evidence>
<dbReference type="Gene3D" id="1.25.10.10">
    <property type="entry name" value="Leucine-rich Repeat Variant"/>
    <property type="match status" value="2"/>
</dbReference>
<dbReference type="InterPro" id="IPR012295">
    <property type="entry name" value="TBP_dom_sf"/>
</dbReference>
<dbReference type="GO" id="GO:0006886">
    <property type="term" value="P:intracellular protein transport"/>
    <property type="evidence" value="ECO:0007669"/>
    <property type="project" value="InterPro"/>
</dbReference>
<dbReference type="SUPFAM" id="SSF48371">
    <property type="entry name" value="ARM repeat"/>
    <property type="match status" value="1"/>
</dbReference>
<reference evidence="16" key="1">
    <citation type="submission" date="2020-06" db="EMBL/GenBank/DDBJ databases">
        <title>Draft genome of Bugula neritina, a colonial animal packing powerful symbionts and potential medicines.</title>
        <authorList>
            <person name="Rayko M."/>
        </authorList>
    </citation>
    <scope>NUCLEOTIDE SEQUENCE [LARGE SCALE GENOMIC DNA]</scope>
    <source>
        <strain evidence="16">Kwan_BN1</strain>
    </source>
</reference>
<dbReference type="InterPro" id="IPR032154">
    <property type="entry name" value="Coatomer_g_Cpla"/>
</dbReference>
<dbReference type="GO" id="GO:0005793">
    <property type="term" value="C:endoplasmic reticulum-Golgi intermediate compartment"/>
    <property type="evidence" value="ECO:0007669"/>
    <property type="project" value="TreeGrafter"/>
</dbReference>
<dbReference type="GO" id="GO:0005198">
    <property type="term" value="F:structural molecule activity"/>
    <property type="evidence" value="ECO:0007669"/>
    <property type="project" value="InterPro"/>
</dbReference>
<dbReference type="FunFam" id="1.25.10.10:FF:000071">
    <property type="entry name" value="Coatomer subunit gamma"/>
    <property type="match status" value="1"/>
</dbReference>
<evidence type="ECO:0000256" key="3">
    <source>
        <dbReference type="ARBA" id="ARBA00022448"/>
    </source>
</evidence>
<evidence type="ECO:0000259" key="13">
    <source>
        <dbReference type="Pfam" id="PF01602"/>
    </source>
</evidence>
<accession>A0A7J7JPQ3</accession>
<proteinExistence type="inferred from homology"/>
<keyword evidence="3 11" id="KW-0813">Transport</keyword>
<evidence type="ECO:0000256" key="7">
    <source>
        <dbReference type="ARBA" id="ARBA00022927"/>
    </source>
</evidence>
<dbReference type="Pfam" id="PF01602">
    <property type="entry name" value="Adaptin_N"/>
    <property type="match status" value="1"/>
</dbReference>
<dbReference type="InterPro" id="IPR016024">
    <property type="entry name" value="ARM-type_fold"/>
</dbReference>
<dbReference type="PIRSF" id="PIRSF037093">
    <property type="entry name" value="Coatomer_gamma_subunit"/>
    <property type="match status" value="1"/>
</dbReference>
<feature type="domain" description="Coatomer gamma subunit appendage Ig-like subdomain" evidence="14">
    <location>
        <begin position="546"/>
        <end position="688"/>
    </location>
</feature>
<dbReference type="InterPro" id="IPR011989">
    <property type="entry name" value="ARM-like"/>
</dbReference>
<dbReference type="Proteomes" id="UP000593567">
    <property type="component" value="Unassembled WGS sequence"/>
</dbReference>
<dbReference type="SUPFAM" id="SSF55711">
    <property type="entry name" value="Subdomain of clathrin and coatomer appendage domain"/>
    <property type="match status" value="1"/>
</dbReference>
<dbReference type="PANTHER" id="PTHR10261:SF0">
    <property type="entry name" value="COATOMER SUBUNIT GAMMA-2"/>
    <property type="match status" value="1"/>
</dbReference>
<comment type="similarity">
    <text evidence="2 11">Belongs to the COPG family.</text>
</comment>
<dbReference type="Gene3D" id="2.60.40.1480">
    <property type="entry name" value="Coatomer, gamma subunit, appendage domain"/>
    <property type="match status" value="1"/>
</dbReference>
<dbReference type="EMBL" id="VXIV02002054">
    <property type="protein sequence ID" value="KAF6027661.1"/>
    <property type="molecule type" value="Genomic_DNA"/>
</dbReference>
<dbReference type="AlphaFoldDB" id="A0A7J7JPQ3"/>
<feature type="region of interest" description="Disordered" evidence="12">
    <location>
        <begin position="514"/>
        <end position="538"/>
    </location>
</feature>
<evidence type="ECO:0000256" key="12">
    <source>
        <dbReference type="SAM" id="MobiDB-lite"/>
    </source>
</evidence>
<evidence type="ECO:0000256" key="5">
    <source>
        <dbReference type="ARBA" id="ARBA00022737"/>
    </source>
</evidence>
<keyword evidence="8 11" id="KW-0333">Golgi apparatus</keyword>
<dbReference type="PANTHER" id="PTHR10261">
    <property type="entry name" value="COATOMER SUBUNIT GAMMA"/>
    <property type="match status" value="1"/>
</dbReference>